<reference evidence="1 2" key="1">
    <citation type="journal article" date="2018" name="ISME J.">
        <title>Endosymbiont genomes yield clues of tubeworm success.</title>
        <authorList>
            <person name="Li Y."/>
            <person name="Liles M.R."/>
            <person name="Halanych K.M."/>
        </authorList>
    </citation>
    <scope>NUCLEOTIDE SEQUENCE [LARGE SCALE GENOMIC DNA]</scope>
    <source>
        <strain evidence="1">A1422</strain>
    </source>
</reference>
<comment type="caution">
    <text evidence="1">The sequence shown here is derived from an EMBL/GenBank/DDBJ whole genome shotgun (WGS) entry which is preliminary data.</text>
</comment>
<organism evidence="1 2">
    <name type="scientific">endosymbiont of Lamellibrachia luymesi</name>
    <dbReference type="NCBI Taxonomy" id="2200907"/>
    <lineage>
        <taxon>Bacteria</taxon>
        <taxon>Pseudomonadati</taxon>
        <taxon>Pseudomonadota</taxon>
        <taxon>Gammaproteobacteria</taxon>
        <taxon>sulfur-oxidizing symbionts</taxon>
    </lineage>
</organism>
<dbReference type="Proteomes" id="UP000255508">
    <property type="component" value="Unassembled WGS sequence"/>
</dbReference>
<evidence type="ECO:0000313" key="1">
    <source>
        <dbReference type="EMBL" id="RDH91988.1"/>
    </source>
</evidence>
<sequence>MYTNFAEIIERNKNDRELSLATFKPTEIVDFIIEEDEREWNQDKLHTVEAKAQQNDLFQDNSKCFKVVKKLPYKFRYVFRDDTGQARRMMIDDWEIGALYWNELRRHRGNEKKALEGVRTMYFHQLVENRNIHLFVGTNQSWDLRNAPNPFMIIGVFSPPVVLQDELF</sequence>
<protein>
    <submittedName>
        <fullName evidence="1">Uncharacterized protein</fullName>
    </submittedName>
</protein>
<dbReference type="AlphaFoldDB" id="A0A370E1F2"/>
<gene>
    <name evidence="1" type="ORF">DIZ79_04605</name>
</gene>
<evidence type="ECO:0000313" key="2">
    <source>
        <dbReference type="Proteomes" id="UP000255508"/>
    </source>
</evidence>
<name>A0A370E1F2_9GAMM</name>
<dbReference type="EMBL" id="QFXD01000086">
    <property type="protein sequence ID" value="RDH91988.1"/>
    <property type="molecule type" value="Genomic_DNA"/>
</dbReference>
<accession>A0A370E1F2</accession>
<proteinExistence type="predicted"/>